<dbReference type="InterPro" id="IPR021109">
    <property type="entry name" value="Peptidase_aspartic_dom_sf"/>
</dbReference>
<name>A0A842HT76_9SPHN</name>
<proteinExistence type="predicted"/>
<keyword evidence="1" id="KW-0732">Signal</keyword>
<keyword evidence="3" id="KW-1185">Reference proteome</keyword>
<dbReference type="GO" id="GO:0008233">
    <property type="term" value="F:peptidase activity"/>
    <property type="evidence" value="ECO:0007669"/>
    <property type="project" value="UniProtKB-KW"/>
</dbReference>
<organism evidence="2 3">
    <name type="scientific">Parasphingopyxis marina</name>
    <dbReference type="NCBI Taxonomy" id="2761622"/>
    <lineage>
        <taxon>Bacteria</taxon>
        <taxon>Pseudomonadati</taxon>
        <taxon>Pseudomonadota</taxon>
        <taxon>Alphaproteobacteria</taxon>
        <taxon>Sphingomonadales</taxon>
        <taxon>Sphingomonadaceae</taxon>
        <taxon>Parasphingopyxis</taxon>
    </lineage>
</organism>
<dbReference type="CDD" id="cd05483">
    <property type="entry name" value="retropepsin_like_bacteria"/>
    <property type="match status" value="1"/>
</dbReference>
<comment type="caution">
    <text evidence="2">The sequence shown here is derived from an EMBL/GenBank/DDBJ whole genome shotgun (WGS) entry which is preliminary data.</text>
</comment>
<evidence type="ECO:0000313" key="3">
    <source>
        <dbReference type="Proteomes" id="UP000564378"/>
    </source>
</evidence>
<dbReference type="Proteomes" id="UP000564378">
    <property type="component" value="Unassembled WGS sequence"/>
</dbReference>
<sequence>MLSRLIALFLALGLAASAFAPAQAQRVTSLPLDAPWLGLPQVPVTLNDRVTGRFIVDTAASETVLTDATIARLGLAGSGEPAEVEGATGSSAILFYRLASLRLGERRFQRVGAFGFPRLASPVEADGLIGADLLRRHVVEFDLAGRRLRLFDPRADFARSGADWAIIPFYERRDGLILIEVRIGRLRIPALLDTGAVQNIVNHEAARQIGLRPFPGSEGSEPITGASGHVQDMAQLTVSQFSIGGATFGRSRLGVTDLAIFDTLGIGDGPAMLLSAEALSNHRFVIDYPRNRLLIERASRAASSPRPGD</sequence>
<keyword evidence="2" id="KW-0645">Protease</keyword>
<dbReference type="RefSeq" id="WP_185799582.1">
    <property type="nucleotide sequence ID" value="NZ_JACJVJ010000001.1"/>
</dbReference>
<dbReference type="Gene3D" id="2.40.70.10">
    <property type="entry name" value="Acid Proteases"/>
    <property type="match status" value="2"/>
</dbReference>
<gene>
    <name evidence="2" type="ORF">H6P80_01505</name>
</gene>
<keyword evidence="2" id="KW-0378">Hydrolase</keyword>
<dbReference type="Pfam" id="PF13650">
    <property type="entry name" value="Asp_protease_2"/>
    <property type="match status" value="2"/>
</dbReference>
<dbReference type="SUPFAM" id="SSF50630">
    <property type="entry name" value="Acid proteases"/>
    <property type="match status" value="2"/>
</dbReference>
<dbReference type="EMBL" id="JACJVJ010000001">
    <property type="protein sequence ID" value="MBC2776286.1"/>
    <property type="molecule type" value="Genomic_DNA"/>
</dbReference>
<dbReference type="InterPro" id="IPR034122">
    <property type="entry name" value="Retropepsin-like_bacterial"/>
</dbReference>
<dbReference type="AlphaFoldDB" id="A0A842HT76"/>
<dbReference type="GO" id="GO:0006508">
    <property type="term" value="P:proteolysis"/>
    <property type="evidence" value="ECO:0007669"/>
    <property type="project" value="UniProtKB-KW"/>
</dbReference>
<evidence type="ECO:0000256" key="1">
    <source>
        <dbReference type="SAM" id="SignalP"/>
    </source>
</evidence>
<feature type="signal peptide" evidence="1">
    <location>
        <begin position="1"/>
        <end position="20"/>
    </location>
</feature>
<reference evidence="2 3" key="1">
    <citation type="submission" date="2020-08" db="EMBL/GenBank/DDBJ databases">
        <title>Draft genome sequence of Parasphingopyxis sp. GrpM-11.</title>
        <authorList>
            <person name="Oh J."/>
            <person name="Roh D.-H."/>
        </authorList>
    </citation>
    <scope>NUCLEOTIDE SEQUENCE [LARGE SCALE GENOMIC DNA]</scope>
    <source>
        <strain evidence="2 3">GrpM-11</strain>
    </source>
</reference>
<evidence type="ECO:0000313" key="2">
    <source>
        <dbReference type="EMBL" id="MBC2776286.1"/>
    </source>
</evidence>
<protein>
    <submittedName>
        <fullName evidence="2">Aspartyl protease family protein</fullName>
    </submittedName>
</protein>
<accession>A0A842HT76</accession>
<feature type="chain" id="PRO_5032861195" evidence="1">
    <location>
        <begin position="21"/>
        <end position="309"/>
    </location>
</feature>